<organism evidence="8 9">
    <name type="scientific">Alcanivorax sediminis</name>
    <dbReference type="NCBI Taxonomy" id="2663008"/>
    <lineage>
        <taxon>Bacteria</taxon>
        <taxon>Pseudomonadati</taxon>
        <taxon>Pseudomonadota</taxon>
        <taxon>Gammaproteobacteria</taxon>
        <taxon>Oceanospirillales</taxon>
        <taxon>Alcanivoracaceae</taxon>
        <taxon>Alcanivorax</taxon>
    </lineage>
</organism>
<feature type="transmembrane region" description="Helical" evidence="7">
    <location>
        <begin position="192"/>
        <end position="211"/>
    </location>
</feature>
<proteinExistence type="inferred from homology"/>
<dbReference type="InterPro" id="IPR014047">
    <property type="entry name" value="Chr_Tranpt_l_chain"/>
</dbReference>
<evidence type="ECO:0000256" key="3">
    <source>
        <dbReference type="ARBA" id="ARBA00022475"/>
    </source>
</evidence>
<evidence type="ECO:0000256" key="5">
    <source>
        <dbReference type="ARBA" id="ARBA00022989"/>
    </source>
</evidence>
<comment type="caution">
    <text evidence="8">The sequence shown here is derived from an EMBL/GenBank/DDBJ whole genome shotgun (WGS) entry which is preliminary data.</text>
</comment>
<gene>
    <name evidence="8" type="primary">chrA</name>
    <name evidence="8" type="ORF">GFN93_15310</name>
</gene>
<dbReference type="Proteomes" id="UP000469421">
    <property type="component" value="Unassembled WGS sequence"/>
</dbReference>
<evidence type="ECO:0000313" key="8">
    <source>
        <dbReference type="EMBL" id="MQX54621.1"/>
    </source>
</evidence>
<evidence type="ECO:0000256" key="7">
    <source>
        <dbReference type="SAM" id="Phobius"/>
    </source>
</evidence>
<accession>A0A6N7M2A2</accession>
<sequence length="381" mass="40259">MQDIFRQFLVLGLVSFGGPAAHVGYFHRRFVEQLKWLDEAEFARLMALTQFLPGPASSQLGFAIGRVRGGVPGAFAAFVGFTLPSFLMMALLAIYASSLPEWLQGGAITGLKWLAVMVVADAVWNMGKRFCALPLTRALAVMVAALLLFWPTLSGQVLALLAAAALGWKALRPADDQPATATEGAAVWRWKPLLLFATLALVPMVLGGSVWALWGDFFAAGSLVFGGGHVVLPLLQELVGSQLEPDQFLTGYAAAQAVPGPMFSLAAYLGAALLPASPWLGALTATLAIFLPGFLLVLGVMEGWQWLSSRPALAGAVAGINAAVVGLLLAALYQPVFVSAVNGFWDWVVVLGGFWLLRSGKLPLWGMVLGMAGLGVVAEVL</sequence>
<keyword evidence="6 7" id="KW-0472">Membrane</keyword>
<keyword evidence="9" id="KW-1185">Reference proteome</keyword>
<dbReference type="PIRSF" id="PIRSF004810">
    <property type="entry name" value="ChrA"/>
    <property type="match status" value="1"/>
</dbReference>
<feature type="transmembrane region" description="Helical" evidence="7">
    <location>
        <begin position="248"/>
        <end position="273"/>
    </location>
</feature>
<keyword evidence="4 7" id="KW-0812">Transmembrane</keyword>
<dbReference type="InterPro" id="IPR003370">
    <property type="entry name" value="Chromate_transpt"/>
</dbReference>
<dbReference type="NCBIfam" id="TIGR00937">
    <property type="entry name" value="2A51"/>
    <property type="match status" value="1"/>
</dbReference>
<protein>
    <submittedName>
        <fullName evidence="8">Chromate efflux transporter</fullName>
    </submittedName>
</protein>
<dbReference type="RefSeq" id="WP_153502191.1">
    <property type="nucleotide sequence ID" value="NZ_WIRE01000002.1"/>
</dbReference>
<feature type="transmembrane region" description="Helical" evidence="7">
    <location>
        <begin position="279"/>
        <end position="300"/>
    </location>
</feature>
<reference evidence="8 9" key="1">
    <citation type="submission" date="2019-10" db="EMBL/GenBank/DDBJ databases">
        <title>Alcanivorax sp.PA15-N-34 draft genome sequence.</title>
        <authorList>
            <person name="Liao X."/>
            <person name="Shao Z."/>
        </authorList>
    </citation>
    <scope>NUCLEOTIDE SEQUENCE [LARGE SCALE GENOMIC DNA]</scope>
    <source>
        <strain evidence="8 9">PA15-N-34</strain>
    </source>
</reference>
<dbReference type="GO" id="GO:0005886">
    <property type="term" value="C:plasma membrane"/>
    <property type="evidence" value="ECO:0007669"/>
    <property type="project" value="UniProtKB-SubCell"/>
</dbReference>
<feature type="transmembrane region" description="Helical" evidence="7">
    <location>
        <begin position="102"/>
        <end position="123"/>
    </location>
</feature>
<dbReference type="AlphaFoldDB" id="A0A6N7M2A2"/>
<feature type="transmembrane region" description="Helical" evidence="7">
    <location>
        <begin position="74"/>
        <end position="96"/>
    </location>
</feature>
<comment type="subcellular location">
    <subcellularLocation>
        <location evidence="1">Cell membrane</location>
        <topology evidence="1">Multi-pass membrane protein</topology>
    </subcellularLocation>
</comment>
<dbReference type="EMBL" id="WIRE01000002">
    <property type="protein sequence ID" value="MQX54621.1"/>
    <property type="molecule type" value="Genomic_DNA"/>
</dbReference>
<comment type="similarity">
    <text evidence="2">Belongs to the chromate ion transporter (CHR) (TC 2.A.51) family.</text>
</comment>
<evidence type="ECO:0000256" key="4">
    <source>
        <dbReference type="ARBA" id="ARBA00022692"/>
    </source>
</evidence>
<dbReference type="PANTHER" id="PTHR33567:SF3">
    <property type="entry name" value="CHROMATE ION TRANSPORTER (EUROFUNG)"/>
    <property type="match status" value="1"/>
</dbReference>
<feature type="transmembrane region" description="Helical" evidence="7">
    <location>
        <begin position="339"/>
        <end position="357"/>
    </location>
</feature>
<name>A0A6N7M2A2_9GAMM</name>
<dbReference type="Pfam" id="PF02417">
    <property type="entry name" value="Chromate_transp"/>
    <property type="match status" value="2"/>
</dbReference>
<keyword evidence="3" id="KW-1003">Cell membrane</keyword>
<keyword evidence="5 7" id="KW-1133">Transmembrane helix</keyword>
<evidence type="ECO:0000256" key="1">
    <source>
        <dbReference type="ARBA" id="ARBA00004651"/>
    </source>
</evidence>
<dbReference type="PANTHER" id="PTHR33567">
    <property type="entry name" value="CHROMATE ION TRANSPORTER (EUROFUNG)"/>
    <property type="match status" value="1"/>
</dbReference>
<evidence type="ECO:0000256" key="2">
    <source>
        <dbReference type="ARBA" id="ARBA00005262"/>
    </source>
</evidence>
<feature type="transmembrane region" description="Helical" evidence="7">
    <location>
        <begin position="6"/>
        <end position="26"/>
    </location>
</feature>
<evidence type="ECO:0000313" key="9">
    <source>
        <dbReference type="Proteomes" id="UP000469421"/>
    </source>
</evidence>
<dbReference type="GO" id="GO:0015109">
    <property type="term" value="F:chromate transmembrane transporter activity"/>
    <property type="evidence" value="ECO:0007669"/>
    <property type="project" value="InterPro"/>
</dbReference>
<feature type="transmembrane region" description="Helical" evidence="7">
    <location>
        <begin position="312"/>
        <end position="333"/>
    </location>
</feature>
<evidence type="ECO:0000256" key="6">
    <source>
        <dbReference type="ARBA" id="ARBA00023136"/>
    </source>
</evidence>